<evidence type="ECO:0000256" key="1">
    <source>
        <dbReference type="ARBA" id="ARBA00004141"/>
    </source>
</evidence>
<reference evidence="18" key="1">
    <citation type="submission" date="2020-11" db="EMBL/GenBank/DDBJ databases">
        <authorList>
            <person name="Tran Van P."/>
        </authorList>
    </citation>
    <scope>NUCLEOTIDE SEQUENCE</scope>
</reference>
<comment type="subcellular location">
    <subcellularLocation>
        <location evidence="1">Membrane</location>
        <topology evidence="1">Multi-pass membrane protein</topology>
    </subcellularLocation>
</comment>
<evidence type="ECO:0000256" key="2">
    <source>
        <dbReference type="ARBA" id="ARBA00010441"/>
    </source>
</evidence>
<keyword evidence="7" id="KW-0444">Lipid biosynthesis</keyword>
<evidence type="ECO:0000256" key="3">
    <source>
        <dbReference type="ARBA" id="ARBA00022679"/>
    </source>
</evidence>
<dbReference type="GO" id="GO:0005789">
    <property type="term" value="C:endoplasmic reticulum membrane"/>
    <property type="evidence" value="ECO:0007669"/>
    <property type="project" value="TreeGrafter"/>
</dbReference>
<dbReference type="GO" id="GO:0005794">
    <property type="term" value="C:Golgi apparatus"/>
    <property type="evidence" value="ECO:0007669"/>
    <property type="project" value="TreeGrafter"/>
</dbReference>
<keyword evidence="7" id="KW-0443">Lipid metabolism</keyword>
<evidence type="ECO:0000256" key="4">
    <source>
        <dbReference type="ARBA" id="ARBA00022692"/>
    </source>
</evidence>
<dbReference type="PROSITE" id="PS00379">
    <property type="entry name" value="CDP_ALCOHOL_P_TRANSF"/>
    <property type="match status" value="1"/>
</dbReference>
<dbReference type="InterPro" id="IPR043130">
    <property type="entry name" value="CDP-OH_PTrfase_TM_dom"/>
</dbReference>
<dbReference type="InterPro" id="IPR000462">
    <property type="entry name" value="CDP-OH_P_trans"/>
</dbReference>
<feature type="transmembrane region" description="Helical" evidence="17">
    <location>
        <begin position="361"/>
        <end position="381"/>
    </location>
</feature>
<dbReference type="PANTHER" id="PTHR10414">
    <property type="entry name" value="ETHANOLAMINEPHOSPHOTRANSFERASE"/>
    <property type="match status" value="1"/>
</dbReference>
<dbReference type="FunFam" id="1.20.120.1760:FF:000002">
    <property type="entry name" value="Choline/ethanolamine phosphotransferase 1"/>
    <property type="match status" value="1"/>
</dbReference>
<evidence type="ECO:0000313" key="19">
    <source>
        <dbReference type="Proteomes" id="UP000728032"/>
    </source>
</evidence>
<evidence type="ECO:0000256" key="5">
    <source>
        <dbReference type="ARBA" id="ARBA00022989"/>
    </source>
</evidence>
<keyword evidence="6 17" id="KW-0472">Membrane</keyword>
<comment type="catalytic activity">
    <reaction evidence="14">
        <text>CDP-choline + a 1,2-diacyl-sn-glycerol = a 1,2-diacyl-sn-glycero-3-phosphocholine + CMP + H(+)</text>
        <dbReference type="Rhea" id="RHEA:32939"/>
        <dbReference type="ChEBI" id="CHEBI:15378"/>
        <dbReference type="ChEBI" id="CHEBI:17815"/>
        <dbReference type="ChEBI" id="CHEBI:57643"/>
        <dbReference type="ChEBI" id="CHEBI:58779"/>
        <dbReference type="ChEBI" id="CHEBI:60377"/>
        <dbReference type="EC" id="2.7.8.2"/>
    </reaction>
    <physiologicalReaction direction="left-to-right" evidence="14">
        <dbReference type="Rhea" id="RHEA:32940"/>
    </physiologicalReaction>
</comment>
<evidence type="ECO:0000313" key="18">
    <source>
        <dbReference type="EMBL" id="CAD7656348.1"/>
    </source>
</evidence>
<keyword evidence="19" id="KW-1185">Reference proteome</keyword>
<evidence type="ECO:0000256" key="11">
    <source>
        <dbReference type="ARBA" id="ARBA00036890"/>
    </source>
</evidence>
<dbReference type="EMBL" id="CAJPVJ010010972">
    <property type="protein sequence ID" value="CAG2173535.1"/>
    <property type="molecule type" value="Genomic_DNA"/>
</dbReference>
<sequence>MFGLILSMICERLSDKKLLRLSQHRYSASGATLLDPLMQRYWRWLVERVVPLWWSPNAMTLVGLACNIITACLLVYYSPDARHSIPAWPLLLCAIGLFVYQTLDACDGKQARRTKTSSCLGELFDHGCDAVSTIFVSLSVCLSVQLGECVSLMLILQTMACALFYMAHWQTYVTGELKFAKFDVTEAQMTIIVIQVVSAICGTDFWTYEIVHSVGLDLRVVVMLITAFNAIIIGCRYFTAIITCGVGKNGSSVAIPWLMHVKLQMIPTIFSICNEALILCTTLKQILSGGVGKNGSTVADTSILSPLPAIVLSVVAALTIFFKSPSDVFSQHICLYLITFGLVTAKITNKLVVAQMSKSEITKLDSVFIGPLLLFLNQYFNTIIDEYILLWVALVYILLDFLYYSYSTCNQIADYLKIRVLSIQYQRPPSTHSSQSSVRNNGSADNSTNGRESRHRPYNLRPDKR</sequence>
<comment type="pathway">
    <text evidence="12">Phospholipid metabolism; phosphatidylcholine biosynthesis; phosphatidylcholine from phosphocholine: step 2/2.</text>
</comment>
<dbReference type="PANTHER" id="PTHR10414:SF37">
    <property type="entry name" value="BB IN A BOXCAR, ISOFORM C"/>
    <property type="match status" value="1"/>
</dbReference>
<comment type="catalytic activity">
    <reaction evidence="11">
        <text>1-hexadecanoyl-2-(9Z-octadecenoyl)-sn-glycerol + CDP-choline = 1-hexadecanoyl-2-(9Z-octadecenoyl)-sn-glycero-3-phosphocholine + CMP + H(+)</text>
        <dbReference type="Rhea" id="RHEA:54244"/>
        <dbReference type="ChEBI" id="CHEBI:15378"/>
        <dbReference type="ChEBI" id="CHEBI:58779"/>
        <dbReference type="ChEBI" id="CHEBI:60377"/>
        <dbReference type="ChEBI" id="CHEBI:73001"/>
        <dbReference type="ChEBI" id="CHEBI:75466"/>
    </reaction>
    <physiologicalReaction direction="left-to-right" evidence="11">
        <dbReference type="Rhea" id="RHEA:54245"/>
    </physiologicalReaction>
</comment>
<evidence type="ECO:0000256" key="12">
    <source>
        <dbReference type="ARBA" id="ARBA00037890"/>
    </source>
</evidence>
<organism evidence="18">
    <name type="scientific">Oppiella nova</name>
    <dbReference type="NCBI Taxonomy" id="334625"/>
    <lineage>
        <taxon>Eukaryota</taxon>
        <taxon>Metazoa</taxon>
        <taxon>Ecdysozoa</taxon>
        <taxon>Arthropoda</taxon>
        <taxon>Chelicerata</taxon>
        <taxon>Arachnida</taxon>
        <taxon>Acari</taxon>
        <taxon>Acariformes</taxon>
        <taxon>Sarcoptiformes</taxon>
        <taxon>Oribatida</taxon>
        <taxon>Brachypylina</taxon>
        <taxon>Oppioidea</taxon>
        <taxon>Oppiidae</taxon>
        <taxon>Oppiella</taxon>
    </lineage>
</organism>
<evidence type="ECO:0000256" key="16">
    <source>
        <dbReference type="SAM" id="MobiDB-lite"/>
    </source>
</evidence>
<dbReference type="EMBL" id="OC925797">
    <property type="protein sequence ID" value="CAD7656348.1"/>
    <property type="molecule type" value="Genomic_DNA"/>
</dbReference>
<dbReference type="Proteomes" id="UP000728032">
    <property type="component" value="Unassembled WGS sequence"/>
</dbReference>
<evidence type="ECO:0000256" key="6">
    <source>
        <dbReference type="ARBA" id="ARBA00023136"/>
    </source>
</evidence>
<keyword evidence="7" id="KW-0594">Phospholipid biosynthesis</keyword>
<feature type="compositionally biased region" description="Basic residues" evidence="16">
    <location>
        <begin position="453"/>
        <end position="465"/>
    </location>
</feature>
<feature type="transmembrane region" description="Helical" evidence="17">
    <location>
        <begin position="187"/>
        <end position="208"/>
    </location>
</feature>
<name>A0A7R9MB01_9ACAR</name>
<feature type="transmembrane region" description="Helical" evidence="17">
    <location>
        <begin position="387"/>
        <end position="406"/>
    </location>
</feature>
<dbReference type="GO" id="GO:0006646">
    <property type="term" value="P:phosphatidylethanolamine biosynthetic process"/>
    <property type="evidence" value="ECO:0007669"/>
    <property type="project" value="TreeGrafter"/>
</dbReference>
<dbReference type="Gene3D" id="1.20.120.1760">
    <property type="match status" value="1"/>
</dbReference>
<comment type="catalytic activity">
    <reaction evidence="9">
        <text>1-hexadecanoyl-2-(4Z,7Z,10Z,13Z,16Z,19Z-docosahexaenoyl)-sn-glycerol + CDP-choline = 1-hexadecanoyl-2-(4Z,7Z,10Z,13Z,16Z,19Z-docosahexaenoyl)-sn-glycero-3-phosphocholine + CMP + H(+)</text>
        <dbReference type="Rhea" id="RHEA:54332"/>
        <dbReference type="ChEBI" id="CHEBI:15378"/>
        <dbReference type="ChEBI" id="CHEBI:58779"/>
        <dbReference type="ChEBI" id="CHEBI:60377"/>
        <dbReference type="ChEBI" id="CHEBI:74963"/>
        <dbReference type="ChEBI" id="CHEBI:82949"/>
    </reaction>
    <physiologicalReaction direction="left-to-right" evidence="9">
        <dbReference type="Rhea" id="RHEA:54333"/>
    </physiologicalReaction>
</comment>
<feature type="transmembrane region" description="Helical" evidence="17">
    <location>
        <begin position="58"/>
        <end position="78"/>
    </location>
</feature>
<feature type="region of interest" description="Disordered" evidence="16">
    <location>
        <begin position="429"/>
        <end position="465"/>
    </location>
</feature>
<dbReference type="OrthoDB" id="196717at2759"/>
<evidence type="ECO:0000256" key="8">
    <source>
        <dbReference type="ARBA" id="ARBA00023264"/>
    </source>
</evidence>
<keyword evidence="3 15" id="KW-0808">Transferase</keyword>
<feature type="transmembrane region" description="Helical" evidence="17">
    <location>
        <begin position="303"/>
        <end position="322"/>
    </location>
</feature>
<comment type="catalytic activity">
    <reaction evidence="10">
        <text>1,2-dioctanoyl-sn-glycerol + CDP-choline = 1,2-dioctanoyl-sn-glycero-3-phosphocholine + CMP + H(+)</text>
        <dbReference type="Rhea" id="RHEA:54232"/>
        <dbReference type="ChEBI" id="CHEBI:15378"/>
        <dbReference type="ChEBI" id="CHEBI:58779"/>
        <dbReference type="ChEBI" id="CHEBI:60377"/>
        <dbReference type="ChEBI" id="CHEBI:76979"/>
        <dbReference type="ChEBI" id="CHEBI:78228"/>
    </reaction>
    <physiologicalReaction direction="left-to-right" evidence="10">
        <dbReference type="Rhea" id="RHEA:54233"/>
    </physiologicalReaction>
</comment>
<dbReference type="InterPro" id="IPR014472">
    <property type="entry name" value="CHOPT"/>
</dbReference>
<dbReference type="EC" id="2.7.8.2" evidence="13"/>
<accession>A0A7R9MB01</accession>
<feature type="transmembrane region" description="Helical" evidence="17">
    <location>
        <begin position="85"/>
        <end position="103"/>
    </location>
</feature>
<feature type="transmembrane region" description="Helical" evidence="17">
    <location>
        <begin position="220"/>
        <end position="243"/>
    </location>
</feature>
<keyword evidence="5 17" id="KW-1133">Transmembrane helix</keyword>
<dbReference type="InterPro" id="IPR048254">
    <property type="entry name" value="CDP_ALCOHOL_P_TRANSF_CS"/>
</dbReference>
<protein>
    <recommendedName>
        <fullName evidence="13">diacylglycerol cholinephosphotransferase</fullName>
        <ecNumber evidence="13">2.7.8.2</ecNumber>
    </recommendedName>
</protein>
<dbReference type="GO" id="GO:0004307">
    <property type="term" value="F:ethanolaminephosphotransferase activity"/>
    <property type="evidence" value="ECO:0007669"/>
    <property type="project" value="TreeGrafter"/>
</dbReference>
<proteinExistence type="inferred from homology"/>
<evidence type="ECO:0000256" key="15">
    <source>
        <dbReference type="RuleBase" id="RU003750"/>
    </source>
</evidence>
<evidence type="ECO:0000256" key="17">
    <source>
        <dbReference type="SAM" id="Phobius"/>
    </source>
</evidence>
<keyword evidence="4 17" id="KW-0812">Transmembrane</keyword>
<dbReference type="Pfam" id="PF01066">
    <property type="entry name" value="CDP-OH_P_transf"/>
    <property type="match status" value="1"/>
</dbReference>
<gene>
    <name evidence="18" type="ORF">ONB1V03_LOCUS12985</name>
</gene>
<evidence type="ECO:0000256" key="13">
    <source>
        <dbReference type="ARBA" id="ARBA00038987"/>
    </source>
</evidence>
<evidence type="ECO:0000256" key="7">
    <source>
        <dbReference type="ARBA" id="ARBA00023209"/>
    </source>
</evidence>
<feature type="transmembrane region" description="Helical" evidence="17">
    <location>
        <begin position="328"/>
        <end position="349"/>
    </location>
</feature>
<dbReference type="AlphaFoldDB" id="A0A7R9MB01"/>
<comment type="similarity">
    <text evidence="2 15">Belongs to the CDP-alcohol phosphatidyltransferase class-I family.</text>
</comment>
<feature type="compositionally biased region" description="Polar residues" evidence="16">
    <location>
        <begin position="429"/>
        <end position="450"/>
    </location>
</feature>
<evidence type="ECO:0000256" key="10">
    <source>
        <dbReference type="ARBA" id="ARBA00036651"/>
    </source>
</evidence>
<dbReference type="GO" id="GO:0004142">
    <property type="term" value="F:diacylglycerol cholinephosphotransferase activity"/>
    <property type="evidence" value="ECO:0007669"/>
    <property type="project" value="UniProtKB-EC"/>
</dbReference>
<evidence type="ECO:0000256" key="14">
    <source>
        <dbReference type="ARBA" id="ARBA00048570"/>
    </source>
</evidence>
<evidence type="ECO:0000256" key="9">
    <source>
        <dbReference type="ARBA" id="ARBA00036100"/>
    </source>
</evidence>
<keyword evidence="8" id="KW-1208">Phospholipid metabolism</keyword>